<evidence type="ECO:0000313" key="3">
    <source>
        <dbReference type="EMBL" id="KUL65075.1"/>
    </source>
</evidence>
<dbReference type="AlphaFoldDB" id="A0A0X3X7W0"/>
<dbReference type="PANTHER" id="PTHR42879:SF6">
    <property type="entry name" value="NADPH-DEPENDENT REDUCTASE BACG"/>
    <property type="match status" value="1"/>
</dbReference>
<comment type="caution">
    <text evidence="3">The sequence shown here is derived from an EMBL/GenBank/DDBJ whole genome shotgun (WGS) entry which is preliminary data.</text>
</comment>
<dbReference type="FunFam" id="3.40.50.720:FF:000084">
    <property type="entry name" value="Short-chain dehydrogenase reductase"/>
    <property type="match status" value="1"/>
</dbReference>
<evidence type="ECO:0000256" key="1">
    <source>
        <dbReference type="ARBA" id="ARBA00006484"/>
    </source>
</evidence>
<evidence type="ECO:0000256" key="2">
    <source>
        <dbReference type="ARBA" id="ARBA00023002"/>
    </source>
</evidence>
<dbReference type="InterPro" id="IPR002347">
    <property type="entry name" value="SDR_fam"/>
</dbReference>
<dbReference type="InterPro" id="IPR050259">
    <property type="entry name" value="SDR"/>
</dbReference>
<protein>
    <submittedName>
        <fullName evidence="3">Short-chain dehydrogenase</fullName>
    </submittedName>
</protein>
<evidence type="ECO:0000313" key="4">
    <source>
        <dbReference type="Proteomes" id="UP000053413"/>
    </source>
</evidence>
<proteinExistence type="inferred from homology"/>
<dbReference type="GO" id="GO:0016491">
    <property type="term" value="F:oxidoreductase activity"/>
    <property type="evidence" value="ECO:0007669"/>
    <property type="project" value="UniProtKB-KW"/>
</dbReference>
<organism evidence="3 4">
    <name type="scientific">Streptomyces violaceusniger</name>
    <dbReference type="NCBI Taxonomy" id="68280"/>
    <lineage>
        <taxon>Bacteria</taxon>
        <taxon>Bacillati</taxon>
        <taxon>Actinomycetota</taxon>
        <taxon>Actinomycetes</taxon>
        <taxon>Kitasatosporales</taxon>
        <taxon>Streptomycetaceae</taxon>
        <taxon>Streptomyces</taxon>
        <taxon>Streptomyces violaceusniger group</taxon>
    </lineage>
</organism>
<dbReference type="EMBL" id="LLZJ01000073">
    <property type="protein sequence ID" value="KUL65075.1"/>
    <property type="molecule type" value="Genomic_DNA"/>
</dbReference>
<dbReference type="Gene3D" id="3.40.50.720">
    <property type="entry name" value="NAD(P)-binding Rossmann-like Domain"/>
    <property type="match status" value="1"/>
</dbReference>
<accession>A0A0X3X7W0</accession>
<gene>
    <name evidence="3" type="ORF">ADL28_08325</name>
</gene>
<dbReference type="Proteomes" id="UP000053413">
    <property type="component" value="Unassembled WGS sequence"/>
</dbReference>
<dbReference type="OrthoDB" id="7064009at2"/>
<dbReference type="PRINTS" id="PR00081">
    <property type="entry name" value="GDHRDH"/>
</dbReference>
<dbReference type="Pfam" id="PF13561">
    <property type="entry name" value="adh_short_C2"/>
    <property type="match status" value="1"/>
</dbReference>
<name>A0A0X3X7W0_STRVO</name>
<keyword evidence="2" id="KW-0560">Oxidoreductase</keyword>
<dbReference type="InterPro" id="IPR036291">
    <property type="entry name" value="NAD(P)-bd_dom_sf"/>
</dbReference>
<dbReference type="GeneID" id="97429566"/>
<comment type="similarity">
    <text evidence="1">Belongs to the short-chain dehydrogenases/reductases (SDR) family.</text>
</comment>
<dbReference type="SUPFAM" id="SSF51735">
    <property type="entry name" value="NAD(P)-binding Rossmann-fold domains"/>
    <property type="match status" value="1"/>
</dbReference>
<reference evidence="4" key="1">
    <citation type="submission" date="2015-10" db="EMBL/GenBank/DDBJ databases">
        <authorList>
            <person name="Ju K.-S."/>
            <person name="Doroghazi J.R."/>
            <person name="Metcalf W.W."/>
        </authorList>
    </citation>
    <scope>NUCLEOTIDE SEQUENCE [LARGE SCALE GENOMIC DNA]</scope>
    <source>
        <strain evidence="4">NRRL F-8817</strain>
    </source>
</reference>
<dbReference type="PANTHER" id="PTHR42879">
    <property type="entry name" value="3-OXOACYL-(ACYL-CARRIER-PROTEIN) REDUCTASE"/>
    <property type="match status" value="1"/>
</dbReference>
<dbReference type="RefSeq" id="WP_059143066.1">
    <property type="nucleotide sequence ID" value="NZ_LLZJ01000073.1"/>
</dbReference>
<sequence>MDVRLDGRSAIITGASKGLGLAMAKEFAASGANVAILARDPDTLAAAKAVTSAGAQGRVETFGCDVSKAADIQNAYDAVVGAFGQVDILINNAGQTRSMPSDQITDDIWQEDLDLKVFAAIRFTRLVWPGMKQRTWGRIINVLNTGAKTPQANGAPTVVSRAAGMALMKVLAGEGAPHGILVNAMLVGQIVSDQIVRRYRAEGTNVSFEDYVAKAGANIPVGRMGKAEEFAAMACFLCSDHAGFTAGTAINMDGGASPVV</sequence>